<evidence type="ECO:0000256" key="4">
    <source>
        <dbReference type="SAM" id="Phobius"/>
    </source>
</evidence>
<dbReference type="GO" id="GO:0016787">
    <property type="term" value="F:hydrolase activity"/>
    <property type="evidence" value="ECO:0007669"/>
    <property type="project" value="UniProtKB-KW"/>
</dbReference>
<dbReference type="NCBIfam" id="TIGR01076">
    <property type="entry name" value="sortase_fam"/>
    <property type="match status" value="1"/>
</dbReference>
<organism evidence="5 6">
    <name type="scientific">Enterococcus rivorum</name>
    <dbReference type="NCBI Taxonomy" id="762845"/>
    <lineage>
        <taxon>Bacteria</taxon>
        <taxon>Bacillati</taxon>
        <taxon>Bacillota</taxon>
        <taxon>Bacilli</taxon>
        <taxon>Lactobacillales</taxon>
        <taxon>Enterococcaceae</taxon>
        <taxon>Enterococcus</taxon>
    </lineage>
</organism>
<evidence type="ECO:0000313" key="5">
    <source>
        <dbReference type="EMBL" id="OEH83762.1"/>
    </source>
</evidence>
<name>A0A1E5L0S1_9ENTE</name>
<keyword evidence="4" id="KW-0472">Membrane</keyword>
<feature type="compositionally biased region" description="Basic and acidic residues" evidence="3">
    <location>
        <begin position="288"/>
        <end position="303"/>
    </location>
</feature>
<feature type="active site" description="Acyl-thioester intermediate" evidence="2">
    <location>
        <position position="227"/>
    </location>
</feature>
<feature type="transmembrane region" description="Helical" evidence="4">
    <location>
        <begin position="261"/>
        <end position="282"/>
    </location>
</feature>
<dbReference type="InterPro" id="IPR042002">
    <property type="entry name" value="Sortase_C"/>
</dbReference>
<dbReference type="Pfam" id="PF04203">
    <property type="entry name" value="Sortase"/>
    <property type="match status" value="1"/>
</dbReference>
<dbReference type="InterPro" id="IPR023365">
    <property type="entry name" value="Sortase_dom-sf"/>
</dbReference>
<dbReference type="CDD" id="cd05827">
    <property type="entry name" value="Sortase_C"/>
    <property type="match status" value="1"/>
</dbReference>
<feature type="active site" description="Proton donor/acceptor" evidence="2">
    <location>
        <position position="165"/>
    </location>
</feature>
<evidence type="ECO:0008006" key="7">
    <source>
        <dbReference type="Google" id="ProtNLM"/>
    </source>
</evidence>
<evidence type="ECO:0000256" key="3">
    <source>
        <dbReference type="SAM" id="MobiDB-lite"/>
    </source>
</evidence>
<keyword evidence="1" id="KW-0378">Hydrolase</keyword>
<keyword evidence="6" id="KW-1185">Reference proteome</keyword>
<evidence type="ECO:0000256" key="2">
    <source>
        <dbReference type="PIRSR" id="PIRSR605754-1"/>
    </source>
</evidence>
<feature type="region of interest" description="Disordered" evidence="3">
    <location>
        <begin position="288"/>
        <end position="317"/>
    </location>
</feature>
<dbReference type="AlphaFoldDB" id="A0A1E5L0S1"/>
<proteinExistence type="predicted"/>
<accession>A0A1E5L0S1</accession>
<dbReference type="EMBL" id="MIEK01000003">
    <property type="protein sequence ID" value="OEH83762.1"/>
    <property type="molecule type" value="Genomic_DNA"/>
</dbReference>
<dbReference type="Gene3D" id="2.40.260.10">
    <property type="entry name" value="Sortase"/>
    <property type="match status" value="1"/>
</dbReference>
<evidence type="ECO:0000256" key="1">
    <source>
        <dbReference type="ARBA" id="ARBA00022801"/>
    </source>
</evidence>
<dbReference type="SUPFAM" id="SSF63817">
    <property type="entry name" value="Sortase"/>
    <property type="match status" value="1"/>
</dbReference>
<dbReference type="NCBIfam" id="NF033745">
    <property type="entry name" value="class_C_sortase"/>
    <property type="match status" value="1"/>
</dbReference>
<keyword evidence="4" id="KW-1133">Transmembrane helix</keyword>
<comment type="caution">
    <text evidence="5">The sequence shown here is derived from an EMBL/GenBank/DDBJ whole genome shotgun (WGS) entry which is preliminary data.</text>
</comment>
<gene>
    <name evidence="5" type="ORF">BCR26_08025</name>
</gene>
<dbReference type="RefSeq" id="WP_069697289.1">
    <property type="nucleotide sequence ID" value="NZ_JBHRXB010000001.1"/>
</dbReference>
<evidence type="ECO:0000313" key="6">
    <source>
        <dbReference type="Proteomes" id="UP000095256"/>
    </source>
</evidence>
<reference evidence="5 6" key="1">
    <citation type="submission" date="2016-09" db="EMBL/GenBank/DDBJ databases">
        <authorList>
            <person name="Capua I."/>
            <person name="De Benedictis P."/>
            <person name="Joannis T."/>
            <person name="Lombin L.H."/>
            <person name="Cattoli G."/>
        </authorList>
    </citation>
    <scope>NUCLEOTIDE SEQUENCE [LARGE SCALE GENOMIC DNA]</scope>
    <source>
        <strain evidence="5 6">LMG 25899</strain>
    </source>
</reference>
<dbReference type="Proteomes" id="UP000095256">
    <property type="component" value="Unassembled WGS sequence"/>
</dbReference>
<protein>
    <recommendedName>
        <fullName evidence="7">Class C sortase</fullName>
    </recommendedName>
</protein>
<feature type="transmembrane region" description="Helical" evidence="4">
    <location>
        <begin position="12"/>
        <end position="35"/>
    </location>
</feature>
<sequence length="317" mass="36565">MAKKKKMKNKKSVLPKIFMILFFMIGLGIFMYPILSNLYANFYHTRVIDSYRENVDKKSESEKSDLVKDMMEYNKEMATGEGAATTDPFKKEEKKKEKKTKHKVLDALEKKLGEVLGYITIPEIDAKIPIYSGASDFQLQKGVGVLPGTSLPIGGEGNHSVITGHRGLPSSKLFTDLPNLKKGDKFFVDILDETHEYEIDQIKTVVPEDISDLQLVPGKDYITLLTCTPYMINTHRLLVRGVRVPLEDKDKKGKDMDCCCIIPLIILIVINFFILILMWLIYRMKRREEKDRQEKEQKEQAQERRKKRKQKEKAIDS</sequence>
<dbReference type="InterPro" id="IPR005754">
    <property type="entry name" value="Sortase"/>
</dbReference>
<dbReference type="STRING" id="762845.BCR26_08025"/>
<keyword evidence="4" id="KW-0812">Transmembrane</keyword>